<feature type="domain" description="Bacterial toxin 23" evidence="1">
    <location>
        <begin position="83"/>
        <end position="257"/>
    </location>
</feature>
<dbReference type="AlphaFoldDB" id="A0A8J6PHM0"/>
<dbReference type="EMBL" id="JACVEL010000002">
    <property type="protein sequence ID" value="MBC9811736.1"/>
    <property type="molecule type" value="Genomic_DNA"/>
</dbReference>
<evidence type="ECO:0000259" key="1">
    <source>
        <dbReference type="Pfam" id="PF15528"/>
    </source>
</evidence>
<sequence>MKNLAVFFFLTLFARCYGQGVRYEKPNAGIQTGLVLNIGTHELAVGWQLKGYIGFDYAQLNLGNTFSWKVYSLGNRKRFFENRAYAGAALMVGKNNSIVDFELDGLSHQTRKDVGVAFNYLVYTDNAGTSQLSGGFALHIKNVSVRFENDVFGGQARDRFRTGILAVSYRQEWYKINAGLYIWTGETRGSFWDKSIRTNEMPGGFRSLEDLPYGKTSHGIYYGGVQFLLPYGNIVHLKIGADSEHFRHFFQNRLIHDLYFLPRTFERNTPHYPRLDENGCPVFEKELVRKTRYYLQFGINE</sequence>
<reference evidence="2" key="1">
    <citation type="submission" date="2020-09" db="EMBL/GenBank/DDBJ databases">
        <title>Taishania pollutisoli gen. nov., sp. nov., Isolated from Tetrabromobisphenol A-Contaminated Soil.</title>
        <authorList>
            <person name="Chen Q."/>
        </authorList>
    </citation>
    <scope>NUCLEOTIDE SEQUENCE</scope>
    <source>
        <strain evidence="2">CZZ-1</strain>
    </source>
</reference>
<organism evidence="2 3">
    <name type="scientific">Taishania pollutisoli</name>
    <dbReference type="NCBI Taxonomy" id="2766479"/>
    <lineage>
        <taxon>Bacteria</taxon>
        <taxon>Pseudomonadati</taxon>
        <taxon>Bacteroidota</taxon>
        <taxon>Flavobacteriia</taxon>
        <taxon>Flavobacteriales</taxon>
        <taxon>Crocinitomicaceae</taxon>
        <taxon>Taishania</taxon>
    </lineage>
</organism>
<dbReference type="RefSeq" id="WP_216713614.1">
    <property type="nucleotide sequence ID" value="NZ_JACVEL010000002.1"/>
</dbReference>
<proteinExistence type="predicted"/>
<name>A0A8J6PHM0_9FLAO</name>
<accession>A0A8J6PHM0</accession>
<evidence type="ECO:0000313" key="3">
    <source>
        <dbReference type="Proteomes" id="UP000652681"/>
    </source>
</evidence>
<evidence type="ECO:0000313" key="2">
    <source>
        <dbReference type="EMBL" id="MBC9811736.1"/>
    </source>
</evidence>
<gene>
    <name evidence="2" type="ORF">H9Y05_04525</name>
</gene>
<dbReference type="InterPro" id="IPR029115">
    <property type="entry name" value="Ntox23"/>
</dbReference>
<protein>
    <recommendedName>
        <fullName evidence="1">Bacterial toxin 23 domain-containing protein</fullName>
    </recommendedName>
</protein>
<comment type="caution">
    <text evidence="2">The sequence shown here is derived from an EMBL/GenBank/DDBJ whole genome shotgun (WGS) entry which is preliminary data.</text>
</comment>
<keyword evidence="3" id="KW-1185">Reference proteome</keyword>
<dbReference type="Pfam" id="PF15528">
    <property type="entry name" value="Ntox23"/>
    <property type="match status" value="1"/>
</dbReference>
<dbReference type="Proteomes" id="UP000652681">
    <property type="component" value="Unassembled WGS sequence"/>
</dbReference>